<keyword evidence="3" id="KW-1185">Reference proteome</keyword>
<dbReference type="EMBL" id="BTRK01000003">
    <property type="protein sequence ID" value="GMR42767.1"/>
    <property type="molecule type" value="Genomic_DNA"/>
</dbReference>
<feature type="transmembrane region" description="Helical" evidence="1">
    <location>
        <begin position="360"/>
        <end position="380"/>
    </location>
</feature>
<accession>A0AAN5CG24</accession>
<proteinExistence type="predicted"/>
<dbReference type="AlphaFoldDB" id="A0AAN5CG24"/>
<evidence type="ECO:0000256" key="1">
    <source>
        <dbReference type="SAM" id="Phobius"/>
    </source>
</evidence>
<keyword evidence="1" id="KW-1133">Transmembrane helix</keyword>
<feature type="non-terminal residue" evidence="2">
    <location>
        <position position="1"/>
    </location>
</feature>
<dbReference type="PANTHER" id="PTHR47533">
    <property type="entry name" value="PROTEIN CBG21859"/>
    <property type="match status" value="1"/>
</dbReference>
<evidence type="ECO:0000313" key="3">
    <source>
        <dbReference type="Proteomes" id="UP001328107"/>
    </source>
</evidence>
<keyword evidence="1" id="KW-0812">Transmembrane</keyword>
<dbReference type="Proteomes" id="UP001328107">
    <property type="component" value="Unassembled WGS sequence"/>
</dbReference>
<protein>
    <submittedName>
        <fullName evidence="2">Uncharacterized protein</fullName>
    </submittedName>
</protein>
<reference evidence="3" key="1">
    <citation type="submission" date="2022-10" db="EMBL/GenBank/DDBJ databases">
        <title>Genome assembly of Pristionchus species.</title>
        <authorList>
            <person name="Yoshida K."/>
            <person name="Sommer R.J."/>
        </authorList>
    </citation>
    <scope>NUCLEOTIDE SEQUENCE [LARGE SCALE GENOMIC DNA]</scope>
    <source>
        <strain evidence="3">RS5460</strain>
    </source>
</reference>
<keyword evidence="1" id="KW-0472">Membrane</keyword>
<name>A0AAN5CG24_9BILA</name>
<dbReference type="PANTHER" id="PTHR47533:SF4">
    <property type="entry name" value="AB HYDROLASE-1 DOMAIN-CONTAINING PROTEIN"/>
    <property type="match status" value="1"/>
</dbReference>
<organism evidence="2 3">
    <name type="scientific">Pristionchus mayeri</name>
    <dbReference type="NCBI Taxonomy" id="1317129"/>
    <lineage>
        <taxon>Eukaryota</taxon>
        <taxon>Metazoa</taxon>
        <taxon>Ecdysozoa</taxon>
        <taxon>Nematoda</taxon>
        <taxon>Chromadorea</taxon>
        <taxon>Rhabditida</taxon>
        <taxon>Rhabditina</taxon>
        <taxon>Diplogasteromorpha</taxon>
        <taxon>Diplogasteroidea</taxon>
        <taxon>Neodiplogasteridae</taxon>
        <taxon>Pristionchus</taxon>
    </lineage>
</organism>
<evidence type="ECO:0000313" key="2">
    <source>
        <dbReference type="EMBL" id="GMR42767.1"/>
    </source>
</evidence>
<gene>
    <name evidence="2" type="ORF">PMAYCL1PPCAC_12962</name>
</gene>
<sequence length="397" mass="45388">LETTALRNGTLHLSYGSFNYPFFFPQATVFKKNVGFLTEVWKVFTPKLVYEQYSYEHSSSPVCDGILLPVQTGLAITNAGAYTPNYLRSQLFRQSTAAYYTAFNFYEADRTAEQQSTEFAHLLGSFLHFLVESIREINDENLVQRNPLVSVTRSISHIVLAIGMTLTVYYHAAGFKGNNVMYSNPVQTSFSTLVAGLHDGSRLLMTKSANTFSKDQLYALVGNRTSRSDVAEPDQTMLIQRLCDDHRLVAMVEPNAVYSMSLVKRPCELNKVPIPQPWKYLENFDRQILQTYMMSRNDTSRSSVKAVNQVLLRVFPQEMIETFWTNRYLSSFKNKPSRLGKPTGIKEDGTPLSLTRLQPLFYFTVPGWLLSIFVFILELLSRFTTPLMRFLHYPNLI</sequence>
<feature type="non-terminal residue" evidence="2">
    <location>
        <position position="397"/>
    </location>
</feature>
<comment type="caution">
    <text evidence="2">The sequence shown here is derived from an EMBL/GenBank/DDBJ whole genome shotgun (WGS) entry which is preliminary data.</text>
</comment>